<dbReference type="PANTHER" id="PTHR10192">
    <property type="entry name" value="MOLYBDOPTERIN BIOSYNTHESIS PROTEIN"/>
    <property type="match status" value="1"/>
</dbReference>
<keyword evidence="14" id="KW-1185">Reference proteome</keyword>
<dbReference type="SUPFAM" id="SSF63882">
    <property type="entry name" value="MoeA N-terminal region -like"/>
    <property type="match status" value="1"/>
</dbReference>
<protein>
    <recommendedName>
        <fullName evidence="11">Molybdopterin molybdenumtransferase</fullName>
        <ecNumber evidence="11">2.10.1.1</ecNumber>
    </recommendedName>
</protein>
<feature type="domain" description="MoaB/Mog" evidence="12">
    <location>
        <begin position="179"/>
        <end position="316"/>
    </location>
</feature>
<dbReference type="RefSeq" id="WP_091848778.1">
    <property type="nucleotide sequence ID" value="NZ_FOHZ01000002.1"/>
</dbReference>
<gene>
    <name evidence="13" type="ORF">SAMN04487962_10286</name>
</gene>
<evidence type="ECO:0000256" key="3">
    <source>
        <dbReference type="ARBA" id="ARBA00005046"/>
    </source>
</evidence>
<dbReference type="NCBIfam" id="TIGR00177">
    <property type="entry name" value="molyb_syn"/>
    <property type="match status" value="1"/>
</dbReference>
<proteinExistence type="inferred from homology"/>
<dbReference type="Pfam" id="PF03454">
    <property type="entry name" value="MoeA_C"/>
    <property type="match status" value="1"/>
</dbReference>
<dbReference type="AlphaFoldDB" id="A0A1H9ZWF3"/>
<dbReference type="SUPFAM" id="SSF63867">
    <property type="entry name" value="MoeA C-terminal domain-like"/>
    <property type="match status" value="1"/>
</dbReference>
<keyword evidence="9 11" id="KW-0501">Molybdenum cofactor biosynthesis</keyword>
<keyword evidence="5 11" id="KW-0500">Molybdenum</keyword>
<evidence type="ECO:0000256" key="1">
    <source>
        <dbReference type="ARBA" id="ARBA00001946"/>
    </source>
</evidence>
<dbReference type="InterPro" id="IPR005110">
    <property type="entry name" value="MoeA_linker/N"/>
</dbReference>
<dbReference type="EC" id="2.10.1.1" evidence="11"/>
<dbReference type="InterPro" id="IPR001453">
    <property type="entry name" value="MoaB/Mog_dom"/>
</dbReference>
<dbReference type="FunFam" id="3.40.980.10:FF:000004">
    <property type="entry name" value="Molybdopterin molybdenumtransferase"/>
    <property type="match status" value="1"/>
</dbReference>
<dbReference type="CDD" id="cd00887">
    <property type="entry name" value="MoeA"/>
    <property type="match status" value="1"/>
</dbReference>
<evidence type="ECO:0000256" key="7">
    <source>
        <dbReference type="ARBA" id="ARBA00022723"/>
    </source>
</evidence>
<organism evidence="13 14">
    <name type="scientific">Marinobacter segnicrescens</name>
    <dbReference type="NCBI Taxonomy" id="430453"/>
    <lineage>
        <taxon>Bacteria</taxon>
        <taxon>Pseudomonadati</taxon>
        <taxon>Pseudomonadota</taxon>
        <taxon>Gammaproteobacteria</taxon>
        <taxon>Pseudomonadales</taxon>
        <taxon>Marinobacteraceae</taxon>
        <taxon>Marinobacter</taxon>
    </lineage>
</organism>
<accession>A0A1H9ZWF3</accession>
<evidence type="ECO:0000256" key="2">
    <source>
        <dbReference type="ARBA" id="ARBA00002901"/>
    </source>
</evidence>
<dbReference type="Gene3D" id="2.170.190.11">
    <property type="entry name" value="Molybdopterin biosynthesis moea protein, domain 3"/>
    <property type="match status" value="1"/>
</dbReference>
<keyword evidence="8 11" id="KW-0460">Magnesium</keyword>
<evidence type="ECO:0000256" key="8">
    <source>
        <dbReference type="ARBA" id="ARBA00022842"/>
    </source>
</evidence>
<dbReference type="NCBIfam" id="NF045515">
    <property type="entry name" value="Glp_gephyrin"/>
    <property type="match status" value="1"/>
</dbReference>
<dbReference type="Gene3D" id="3.90.105.10">
    <property type="entry name" value="Molybdopterin biosynthesis moea protein, domain 2"/>
    <property type="match status" value="1"/>
</dbReference>
<dbReference type="GO" id="GO:0005829">
    <property type="term" value="C:cytosol"/>
    <property type="evidence" value="ECO:0007669"/>
    <property type="project" value="TreeGrafter"/>
</dbReference>
<evidence type="ECO:0000313" key="14">
    <source>
        <dbReference type="Proteomes" id="UP000198762"/>
    </source>
</evidence>
<dbReference type="PANTHER" id="PTHR10192:SF5">
    <property type="entry name" value="GEPHYRIN"/>
    <property type="match status" value="1"/>
</dbReference>
<dbReference type="Pfam" id="PF00994">
    <property type="entry name" value="MoCF_biosynth"/>
    <property type="match status" value="1"/>
</dbReference>
<dbReference type="GO" id="GO:0061599">
    <property type="term" value="F:molybdopterin molybdotransferase activity"/>
    <property type="evidence" value="ECO:0007669"/>
    <property type="project" value="UniProtKB-UniRule"/>
</dbReference>
<keyword evidence="6 11" id="KW-0808">Transferase</keyword>
<dbReference type="PROSITE" id="PS01079">
    <property type="entry name" value="MOCF_BIOSYNTHESIS_2"/>
    <property type="match status" value="1"/>
</dbReference>
<evidence type="ECO:0000313" key="13">
    <source>
        <dbReference type="EMBL" id="SES86101.1"/>
    </source>
</evidence>
<evidence type="ECO:0000256" key="5">
    <source>
        <dbReference type="ARBA" id="ARBA00022505"/>
    </source>
</evidence>
<dbReference type="GO" id="GO:0006777">
    <property type="term" value="P:Mo-molybdopterin cofactor biosynthetic process"/>
    <property type="evidence" value="ECO:0007669"/>
    <property type="project" value="UniProtKB-UniRule"/>
</dbReference>
<dbReference type="GO" id="GO:0046872">
    <property type="term" value="F:metal ion binding"/>
    <property type="evidence" value="ECO:0007669"/>
    <property type="project" value="UniProtKB-UniRule"/>
</dbReference>
<dbReference type="Gene3D" id="2.40.340.10">
    <property type="entry name" value="MoeA, C-terminal, domain IV"/>
    <property type="match status" value="1"/>
</dbReference>
<dbReference type="STRING" id="430453.SAMN04487962_10286"/>
<evidence type="ECO:0000256" key="9">
    <source>
        <dbReference type="ARBA" id="ARBA00023150"/>
    </source>
</evidence>
<dbReference type="InterPro" id="IPR038987">
    <property type="entry name" value="MoeA-like"/>
</dbReference>
<evidence type="ECO:0000256" key="11">
    <source>
        <dbReference type="RuleBase" id="RU365090"/>
    </source>
</evidence>
<comment type="function">
    <text evidence="2 11">Catalyzes the insertion of molybdate into adenylated molybdopterin with the concomitant release of AMP.</text>
</comment>
<dbReference type="InterPro" id="IPR036688">
    <property type="entry name" value="MoeA_C_domain_IV_sf"/>
</dbReference>
<dbReference type="SMART" id="SM00852">
    <property type="entry name" value="MoCF_biosynth"/>
    <property type="match status" value="1"/>
</dbReference>
<dbReference type="UniPathway" id="UPA00344"/>
<reference evidence="14" key="1">
    <citation type="submission" date="2016-10" db="EMBL/GenBank/DDBJ databases">
        <authorList>
            <person name="Varghese N."/>
            <person name="Submissions S."/>
        </authorList>
    </citation>
    <scope>NUCLEOTIDE SEQUENCE [LARGE SCALE GENOMIC DNA]</scope>
    <source>
        <strain evidence="14">CGMCC 1.6489</strain>
    </source>
</reference>
<sequence length="404" mass="42508">MGGQNLTSLDDALEHLLSGAQVIDRTETLPLERTLGRILAEDIRVPADVPPADNSAVDGYAVRMADTASGAPLPVSARVAAGQAPGTLEPGTAVRIFTGSEIPAGADAVVMQERTEPRDGGIAIMAAVEEGQNIRRQGQDLRSGAIALSAGTPIRPQEMGLLGSMGIGSVEVLQPLRVAVFSTGDELVDPGQPLQAGQIYNTNRYTLTGLLQAVGCDIVRCETLRDNRENTRSALLGAAAEADLIITSGGVSVGEEDHVRVVLEESGELSLWRLAIKPGKPLAFGFLDGTPVLGLPGNPAAVLVTFLVAGLPYIRHCQGNRRYHVLGEYLPAAFSVDKPSVRREFLRARKQANGDLIEIAAYPNQSSGVLSSACWGDGLAVVPEDTTLAAGDRVLYYAFSELLG</sequence>
<comment type="cofactor">
    <cofactor evidence="1 11">
        <name>Mg(2+)</name>
        <dbReference type="ChEBI" id="CHEBI:18420"/>
    </cofactor>
</comment>
<keyword evidence="7 11" id="KW-0479">Metal-binding</keyword>
<dbReference type="InterPro" id="IPR036425">
    <property type="entry name" value="MoaB/Mog-like_dom_sf"/>
</dbReference>
<dbReference type="EMBL" id="FOHZ01000002">
    <property type="protein sequence ID" value="SES86101.1"/>
    <property type="molecule type" value="Genomic_DNA"/>
</dbReference>
<dbReference type="OrthoDB" id="9804758at2"/>
<comment type="pathway">
    <text evidence="3 11">Cofactor biosynthesis; molybdopterin biosynthesis.</text>
</comment>
<dbReference type="FunFam" id="2.170.190.11:FF:000001">
    <property type="entry name" value="Molybdopterin molybdenumtransferase"/>
    <property type="match status" value="1"/>
</dbReference>
<comment type="similarity">
    <text evidence="4 11">Belongs to the MoeA family.</text>
</comment>
<dbReference type="InterPro" id="IPR036135">
    <property type="entry name" value="MoeA_linker/N_sf"/>
</dbReference>
<dbReference type="Proteomes" id="UP000198762">
    <property type="component" value="Unassembled WGS sequence"/>
</dbReference>
<dbReference type="Gene3D" id="3.40.980.10">
    <property type="entry name" value="MoaB/Mog-like domain"/>
    <property type="match status" value="1"/>
</dbReference>
<dbReference type="SUPFAM" id="SSF53218">
    <property type="entry name" value="Molybdenum cofactor biosynthesis proteins"/>
    <property type="match status" value="1"/>
</dbReference>
<evidence type="ECO:0000259" key="12">
    <source>
        <dbReference type="SMART" id="SM00852"/>
    </source>
</evidence>
<dbReference type="InterPro" id="IPR005111">
    <property type="entry name" value="MoeA_C_domain_IV"/>
</dbReference>
<evidence type="ECO:0000256" key="6">
    <source>
        <dbReference type="ARBA" id="ARBA00022679"/>
    </source>
</evidence>
<name>A0A1H9ZWF3_9GAMM</name>
<evidence type="ECO:0000256" key="4">
    <source>
        <dbReference type="ARBA" id="ARBA00010763"/>
    </source>
</evidence>
<dbReference type="Pfam" id="PF03453">
    <property type="entry name" value="MoeA_N"/>
    <property type="match status" value="1"/>
</dbReference>
<dbReference type="InterPro" id="IPR008284">
    <property type="entry name" value="MoCF_biosynth_CS"/>
</dbReference>
<comment type="catalytic activity">
    <reaction evidence="10">
        <text>adenylyl-molybdopterin + molybdate = Mo-molybdopterin + AMP + H(+)</text>
        <dbReference type="Rhea" id="RHEA:35047"/>
        <dbReference type="ChEBI" id="CHEBI:15378"/>
        <dbReference type="ChEBI" id="CHEBI:36264"/>
        <dbReference type="ChEBI" id="CHEBI:62727"/>
        <dbReference type="ChEBI" id="CHEBI:71302"/>
        <dbReference type="ChEBI" id="CHEBI:456215"/>
        <dbReference type="EC" id="2.10.1.1"/>
    </reaction>
</comment>
<evidence type="ECO:0000256" key="10">
    <source>
        <dbReference type="ARBA" id="ARBA00047317"/>
    </source>
</evidence>